<dbReference type="InterPro" id="IPR001387">
    <property type="entry name" value="Cro/C1-type_HTH"/>
</dbReference>
<sequence>MNEKNKPIYDQIIDNLKKYRKRQGLTQQGLAMRAHMSPGYLSQIEAKNYDRFCSLDMLIALAEGLHVPLYCLFLPEDRDPQTPGE</sequence>
<organism evidence="2 3">
    <name type="scientific">Solibaculum intestinale</name>
    <dbReference type="NCBI Taxonomy" id="3133165"/>
    <lineage>
        <taxon>Bacteria</taxon>
        <taxon>Bacillati</taxon>
        <taxon>Bacillota</taxon>
        <taxon>Clostridia</taxon>
        <taxon>Eubacteriales</taxon>
        <taxon>Oscillospiraceae</taxon>
        <taxon>Solibaculum</taxon>
    </lineage>
</organism>
<feature type="domain" description="HTH cro/C1-type" evidence="1">
    <location>
        <begin position="16"/>
        <end position="72"/>
    </location>
</feature>
<dbReference type="CDD" id="cd00093">
    <property type="entry name" value="HTH_XRE"/>
    <property type="match status" value="1"/>
</dbReference>
<dbReference type="Gene3D" id="1.10.260.40">
    <property type="entry name" value="lambda repressor-like DNA-binding domains"/>
    <property type="match status" value="1"/>
</dbReference>
<dbReference type="Pfam" id="PF01381">
    <property type="entry name" value="HTH_3"/>
    <property type="match status" value="1"/>
</dbReference>
<dbReference type="EMBL" id="JBBMFD010000003">
    <property type="protein sequence ID" value="MEQ2439885.1"/>
    <property type="molecule type" value="Genomic_DNA"/>
</dbReference>
<evidence type="ECO:0000313" key="3">
    <source>
        <dbReference type="Proteomes" id="UP001489509"/>
    </source>
</evidence>
<dbReference type="InterPro" id="IPR010982">
    <property type="entry name" value="Lambda_DNA-bd_dom_sf"/>
</dbReference>
<reference evidence="2 3" key="1">
    <citation type="submission" date="2024-03" db="EMBL/GenBank/DDBJ databases">
        <title>Human intestinal bacterial collection.</title>
        <authorList>
            <person name="Pauvert C."/>
            <person name="Hitch T.C.A."/>
            <person name="Clavel T."/>
        </authorList>
    </citation>
    <scope>NUCLEOTIDE SEQUENCE [LARGE SCALE GENOMIC DNA]</scope>
    <source>
        <strain evidence="2 3">CLA-JM-H44</strain>
    </source>
</reference>
<protein>
    <submittedName>
        <fullName evidence="2">Helix-turn-helix transcriptional regulator</fullName>
    </submittedName>
</protein>
<dbReference type="SMART" id="SM00530">
    <property type="entry name" value="HTH_XRE"/>
    <property type="match status" value="1"/>
</dbReference>
<evidence type="ECO:0000313" key="2">
    <source>
        <dbReference type="EMBL" id="MEQ2439885.1"/>
    </source>
</evidence>
<dbReference type="SUPFAM" id="SSF47413">
    <property type="entry name" value="lambda repressor-like DNA-binding domains"/>
    <property type="match status" value="1"/>
</dbReference>
<accession>A0ABV1DXV9</accession>
<name>A0ABV1DXV9_9FIRM</name>
<dbReference type="PROSITE" id="PS50943">
    <property type="entry name" value="HTH_CROC1"/>
    <property type="match status" value="1"/>
</dbReference>
<proteinExistence type="predicted"/>
<dbReference type="Proteomes" id="UP001489509">
    <property type="component" value="Unassembled WGS sequence"/>
</dbReference>
<comment type="caution">
    <text evidence="2">The sequence shown here is derived from an EMBL/GenBank/DDBJ whole genome shotgun (WGS) entry which is preliminary data.</text>
</comment>
<dbReference type="RefSeq" id="WP_349218151.1">
    <property type="nucleotide sequence ID" value="NZ_JBBMFD010000003.1"/>
</dbReference>
<keyword evidence="3" id="KW-1185">Reference proteome</keyword>
<gene>
    <name evidence="2" type="ORF">WMO26_03480</name>
</gene>
<evidence type="ECO:0000259" key="1">
    <source>
        <dbReference type="PROSITE" id="PS50943"/>
    </source>
</evidence>